<dbReference type="GO" id="GO:0016747">
    <property type="term" value="F:acyltransferase activity, transferring groups other than amino-acyl groups"/>
    <property type="evidence" value="ECO:0007669"/>
    <property type="project" value="InterPro"/>
</dbReference>
<feature type="transmembrane region" description="Helical" evidence="1">
    <location>
        <begin position="263"/>
        <end position="284"/>
    </location>
</feature>
<keyword evidence="3" id="KW-0012">Acyltransferase</keyword>
<protein>
    <submittedName>
        <fullName evidence="3">Acyltransferase</fullName>
    </submittedName>
</protein>
<comment type="caution">
    <text evidence="3">The sequence shown here is derived from an EMBL/GenBank/DDBJ whole genome shotgun (WGS) entry which is preliminary data.</text>
</comment>
<evidence type="ECO:0000259" key="2">
    <source>
        <dbReference type="Pfam" id="PF01757"/>
    </source>
</evidence>
<keyword evidence="1" id="KW-0472">Membrane</keyword>
<organism evidence="3 4">
    <name type="scientific">Leptospira ellinghausenii</name>
    <dbReference type="NCBI Taxonomy" id="1917822"/>
    <lineage>
        <taxon>Bacteria</taxon>
        <taxon>Pseudomonadati</taxon>
        <taxon>Spirochaetota</taxon>
        <taxon>Spirochaetia</taxon>
        <taxon>Leptospirales</taxon>
        <taxon>Leptospiraceae</taxon>
        <taxon>Leptospira</taxon>
    </lineage>
</organism>
<keyword evidence="1" id="KW-1133">Transmembrane helix</keyword>
<feature type="transmembrane region" description="Helical" evidence="1">
    <location>
        <begin position="98"/>
        <end position="119"/>
    </location>
</feature>
<feature type="transmembrane region" description="Helical" evidence="1">
    <location>
        <begin position="172"/>
        <end position="188"/>
    </location>
</feature>
<feature type="transmembrane region" description="Helical" evidence="1">
    <location>
        <begin position="232"/>
        <end position="251"/>
    </location>
</feature>
<feature type="transmembrane region" description="Helical" evidence="1">
    <location>
        <begin position="365"/>
        <end position="388"/>
    </location>
</feature>
<evidence type="ECO:0000313" key="4">
    <source>
        <dbReference type="Proteomes" id="UP000245206"/>
    </source>
</evidence>
<evidence type="ECO:0000256" key="1">
    <source>
        <dbReference type="SAM" id="Phobius"/>
    </source>
</evidence>
<dbReference type="RefSeq" id="WP_108958609.1">
    <property type="nucleotide sequence ID" value="NZ_BFAZ01000003.1"/>
</dbReference>
<keyword evidence="4" id="KW-1185">Reference proteome</keyword>
<feature type="transmembrane region" description="Helical" evidence="1">
    <location>
        <begin position="455"/>
        <end position="473"/>
    </location>
</feature>
<feature type="transmembrane region" description="Helical" evidence="1">
    <location>
        <begin position="422"/>
        <end position="443"/>
    </location>
</feature>
<keyword evidence="3" id="KW-0808">Transferase</keyword>
<dbReference type="InterPro" id="IPR052728">
    <property type="entry name" value="O2_lipid_transport_reg"/>
</dbReference>
<dbReference type="Proteomes" id="UP000245206">
    <property type="component" value="Unassembled WGS sequence"/>
</dbReference>
<proteinExistence type="predicted"/>
<feature type="transmembrane region" description="Helical" evidence="1">
    <location>
        <begin position="335"/>
        <end position="353"/>
    </location>
</feature>
<feature type="transmembrane region" description="Helical" evidence="1">
    <location>
        <begin position="296"/>
        <end position="323"/>
    </location>
</feature>
<feature type="transmembrane region" description="Helical" evidence="1">
    <location>
        <begin position="195"/>
        <end position="212"/>
    </location>
</feature>
<gene>
    <name evidence="3" type="ORF">LPTSP2_06670</name>
</gene>
<dbReference type="OrthoDB" id="9814807at2"/>
<sequence>MKEYFIEIFRKNNKEINELYGIRALSCYLVILFHCFAFSIDFFPVQYAQYLPNAQNVEFLMSLFFVISAFLVSTSFSRELERSSFGVSWKNFVLKRSLRIFPAFYVILSITILIMAGVLKKSQMMTGSDGLSESLIDLKLKLSYWWTDFAYISNYFPKRIMVHGWSLSMEEQFYLAMPFVFLFYTKFLSNTVQKLVFLILLLNVPILIRYYYHLNVPMLEFDGYVKTLFHPIHTHFEPFVYGILLMELWRSGKISKHLPYSKLGFYLVFSILFVLFCYVCTLQFEDAKLYFTVFRISFYSFFAFVIVYGAVGGFFSGIAWFLANPILVFIGKLSYGIYLVHMLVNTAVMLAILNPKGRDFNGLNHLLKASFISLILSAVIALFSYLVIEKPFLKIREWTQPRFDISKNSFYYIIGNDKEKRLVSILLSILSFLPYLIVKQMIVVSFIPKTNYSEISLLVLLTIPILLNGYSLLKYRQIFFYHYISRFQSQ</sequence>
<accession>A0A2P2D9Z1</accession>
<dbReference type="EMBL" id="BFAZ01000003">
    <property type="protein sequence ID" value="GBF41395.1"/>
    <property type="molecule type" value="Genomic_DNA"/>
</dbReference>
<feature type="transmembrane region" description="Helical" evidence="1">
    <location>
        <begin position="59"/>
        <end position="77"/>
    </location>
</feature>
<reference evidence="4" key="1">
    <citation type="journal article" date="2019" name="Microbiol. Immunol.">
        <title>Molecular and phenotypic characterization of Leptospira johnsonii sp. nov., Leptospira ellinghausenii sp. nov. and Leptospira ryugenii sp. nov. isolated from soil and water in Japan.</title>
        <authorList>
            <person name="Masuzawa T."/>
            <person name="Saito M."/>
            <person name="Nakao R."/>
            <person name="Nikaido Y."/>
            <person name="Matsumoto M."/>
            <person name="Ogawa M."/>
            <person name="Yokoyama M."/>
            <person name="Hidaka Y."/>
            <person name="Tomita J."/>
            <person name="Sakakibara K."/>
            <person name="Suzuki K."/>
            <person name="Yasuda S."/>
            <person name="Sato H."/>
            <person name="Yamaguchi M."/>
            <person name="Yoshida S.I."/>
            <person name="Koizumi N."/>
            <person name="Kawamura Y."/>
        </authorList>
    </citation>
    <scope>NUCLEOTIDE SEQUENCE [LARGE SCALE GENOMIC DNA]</scope>
    <source>
        <strain evidence="4">E18</strain>
    </source>
</reference>
<feature type="transmembrane region" description="Helical" evidence="1">
    <location>
        <begin position="20"/>
        <end position="39"/>
    </location>
</feature>
<feature type="domain" description="Acyltransferase 3" evidence="2">
    <location>
        <begin position="19"/>
        <end position="381"/>
    </location>
</feature>
<dbReference type="PANTHER" id="PTHR11161:SF72">
    <property type="entry name" value="FI21449P1"/>
    <property type="match status" value="1"/>
</dbReference>
<dbReference type="Pfam" id="PF01757">
    <property type="entry name" value="Acyl_transf_3"/>
    <property type="match status" value="1"/>
</dbReference>
<evidence type="ECO:0000313" key="3">
    <source>
        <dbReference type="EMBL" id="GBF41395.1"/>
    </source>
</evidence>
<dbReference type="PANTHER" id="PTHR11161">
    <property type="entry name" value="O-ACYLTRANSFERASE"/>
    <property type="match status" value="1"/>
</dbReference>
<name>A0A2P2D9Z1_9LEPT</name>
<dbReference type="InterPro" id="IPR002656">
    <property type="entry name" value="Acyl_transf_3_dom"/>
</dbReference>
<keyword evidence="1" id="KW-0812">Transmembrane</keyword>
<dbReference type="AlphaFoldDB" id="A0A2P2D9Z1"/>